<dbReference type="InterPro" id="IPR036691">
    <property type="entry name" value="Endo/exonu/phosph_ase_sf"/>
</dbReference>
<organism evidence="2 3">
    <name type="scientific">Necator americanus</name>
    <name type="common">Human hookworm</name>
    <dbReference type="NCBI Taxonomy" id="51031"/>
    <lineage>
        <taxon>Eukaryota</taxon>
        <taxon>Metazoa</taxon>
        <taxon>Ecdysozoa</taxon>
        <taxon>Nematoda</taxon>
        <taxon>Chromadorea</taxon>
        <taxon>Rhabditida</taxon>
        <taxon>Rhabditina</taxon>
        <taxon>Rhabditomorpha</taxon>
        <taxon>Strongyloidea</taxon>
        <taxon>Ancylostomatidae</taxon>
        <taxon>Bunostominae</taxon>
        <taxon>Necator</taxon>
    </lineage>
</organism>
<sequence>MPLKATEGPAVFFNRGGETPNLQRQSRNLRQRKKLQKNYQVKIGDSNVKVGPIRTPEELHIGAHDLQWNEQEERLYEFIMTTKTIHGYLQFQKPSSLRFTLESPDGGYRSEIDYIIVNKRLSLTDVAVVPKLYTGSDYRLLRGRFSFTRREEKAAKFRERNPRNIINWDLFTTLAGLWAEG</sequence>
<feature type="region of interest" description="Disordered" evidence="1">
    <location>
        <begin position="1"/>
        <end position="22"/>
    </location>
</feature>
<gene>
    <name evidence="2" type="ORF">NECAME_03772</name>
</gene>
<dbReference type="KEGG" id="nai:NECAME_03772"/>
<evidence type="ECO:0000313" key="2">
    <source>
        <dbReference type="EMBL" id="ETN75390.1"/>
    </source>
</evidence>
<reference evidence="3" key="1">
    <citation type="journal article" date="2014" name="Nat. Genet.">
        <title>Genome of the human hookworm Necator americanus.</title>
        <authorList>
            <person name="Tang Y.T."/>
            <person name="Gao X."/>
            <person name="Rosa B.A."/>
            <person name="Abubucker S."/>
            <person name="Hallsworth-Pepin K."/>
            <person name="Martin J."/>
            <person name="Tyagi R."/>
            <person name="Heizer E."/>
            <person name="Zhang X."/>
            <person name="Bhonagiri-Palsikar V."/>
            <person name="Minx P."/>
            <person name="Warren W.C."/>
            <person name="Wang Q."/>
            <person name="Zhan B."/>
            <person name="Hotez P.J."/>
            <person name="Sternberg P.W."/>
            <person name="Dougall A."/>
            <person name="Gaze S.T."/>
            <person name="Mulvenna J."/>
            <person name="Sotillo J."/>
            <person name="Ranganathan S."/>
            <person name="Rabelo E.M."/>
            <person name="Wilson R.K."/>
            <person name="Felgner P.L."/>
            <person name="Bethony J."/>
            <person name="Hawdon J.M."/>
            <person name="Gasser R.B."/>
            <person name="Loukas A."/>
            <person name="Mitreva M."/>
        </authorList>
    </citation>
    <scope>NUCLEOTIDE SEQUENCE [LARGE SCALE GENOMIC DNA]</scope>
</reference>
<accession>W2T060</accession>
<evidence type="ECO:0000256" key="1">
    <source>
        <dbReference type="SAM" id="MobiDB-lite"/>
    </source>
</evidence>
<protein>
    <submittedName>
        <fullName evidence="2">Uncharacterized protein</fullName>
    </submittedName>
</protein>
<dbReference type="OrthoDB" id="5862131at2759"/>
<dbReference type="EMBL" id="KI660300">
    <property type="protein sequence ID" value="ETN75390.1"/>
    <property type="molecule type" value="Genomic_DNA"/>
</dbReference>
<evidence type="ECO:0000313" key="3">
    <source>
        <dbReference type="Proteomes" id="UP000053676"/>
    </source>
</evidence>
<proteinExistence type="predicted"/>
<dbReference type="AlphaFoldDB" id="W2T060"/>
<dbReference type="Proteomes" id="UP000053676">
    <property type="component" value="Unassembled WGS sequence"/>
</dbReference>
<name>W2T060_NECAM</name>
<keyword evidence="3" id="KW-1185">Reference proteome</keyword>
<dbReference type="Gene3D" id="3.60.10.10">
    <property type="entry name" value="Endonuclease/exonuclease/phosphatase"/>
    <property type="match status" value="1"/>
</dbReference>